<evidence type="ECO:0000313" key="7">
    <source>
        <dbReference type="Proteomes" id="UP001218638"/>
    </source>
</evidence>
<dbReference type="CDD" id="cd13553">
    <property type="entry name" value="PBP2_NrtA_CpmA_like"/>
    <property type="match status" value="1"/>
</dbReference>
<evidence type="ECO:0000256" key="3">
    <source>
        <dbReference type="ARBA" id="ARBA00022475"/>
    </source>
</evidence>
<keyword evidence="5" id="KW-0472">Membrane</keyword>
<reference evidence="6" key="1">
    <citation type="submission" date="2023-03" db="EMBL/GenBank/DDBJ databases">
        <title>Lomoglobus Profundus gen. nov., sp. nov., a novel member of the phylum Verrucomicrobia, isolated from deep-marine sediment of South China Sea.</title>
        <authorList>
            <person name="Ahmad T."/>
            <person name="Ishaq S.E."/>
            <person name="Wang F."/>
        </authorList>
    </citation>
    <scope>NUCLEOTIDE SEQUENCE</scope>
    <source>
        <strain evidence="6">LMO-M01</strain>
    </source>
</reference>
<dbReference type="EMBL" id="CP119075">
    <property type="protein sequence ID" value="WED66762.1"/>
    <property type="molecule type" value="Genomic_DNA"/>
</dbReference>
<gene>
    <name evidence="6" type="ORF">PXH66_07855</name>
</gene>
<comment type="subcellular location">
    <subcellularLocation>
        <location evidence="1">Endomembrane system</location>
    </subcellularLocation>
</comment>
<evidence type="ECO:0000256" key="1">
    <source>
        <dbReference type="ARBA" id="ARBA00004308"/>
    </source>
</evidence>
<dbReference type="AlphaFoldDB" id="A0AAF0I2W0"/>
<name>A0AAF0I2W0_9BACT</name>
<dbReference type="KEGG" id="slom:PXH66_07855"/>
<dbReference type="PANTHER" id="PTHR30024">
    <property type="entry name" value="ALIPHATIC SULFONATES-BINDING PROTEIN-RELATED"/>
    <property type="match status" value="1"/>
</dbReference>
<evidence type="ECO:0000256" key="2">
    <source>
        <dbReference type="ARBA" id="ARBA00022448"/>
    </source>
</evidence>
<dbReference type="Pfam" id="PF13379">
    <property type="entry name" value="NMT1_2"/>
    <property type="match status" value="1"/>
</dbReference>
<evidence type="ECO:0000256" key="4">
    <source>
        <dbReference type="ARBA" id="ARBA00022519"/>
    </source>
</evidence>
<accession>A0AAF0I2W0</accession>
<keyword evidence="3" id="KW-1003">Cell membrane</keyword>
<proteinExistence type="predicted"/>
<dbReference type="Proteomes" id="UP001218638">
    <property type="component" value="Chromosome"/>
</dbReference>
<keyword evidence="4" id="KW-0997">Cell inner membrane</keyword>
<keyword evidence="2" id="KW-0813">Transport</keyword>
<dbReference type="SUPFAM" id="SSF53850">
    <property type="entry name" value="Periplasmic binding protein-like II"/>
    <property type="match status" value="1"/>
</dbReference>
<keyword evidence="7" id="KW-1185">Reference proteome</keyword>
<dbReference type="GO" id="GO:0012505">
    <property type="term" value="C:endomembrane system"/>
    <property type="evidence" value="ECO:0007669"/>
    <property type="project" value="UniProtKB-SubCell"/>
</dbReference>
<sequence length="357" mass="39570">MPRLKAAISAPPARNDTTLRLGFIALNDVAPLAVAQELGFFKKYGLRVELRRELGWATIRDKIAFGEIEAAHAISSLLISSRLGLDTAPADFLTACVLSTGGNAITLSERLWTAGVRDATTLAQEIINTRHDHQLVLGVAAAHSNHYLHLCEWLKTGGINPHRDVRIVVVPPPQVYRNLNAGTIDGYCVGEPWNSLAIQNDIGWCVATSDQLQPDHAEKVLMVRTEFARTRHEEHMLLVAALVEASRKCDEPDFRSDMVKLLTRREYLNQPAKIVGAGLKGPFKLGHGRTVDATDFVRFGRDDLNNPKVERADWLVEGFRSNRLLPASSPQTRNLAREVFRPDIFAQALSRHGLSET</sequence>
<organism evidence="6 7">
    <name type="scientific">Synoicihabitans lomoniglobus</name>
    <dbReference type="NCBI Taxonomy" id="2909285"/>
    <lineage>
        <taxon>Bacteria</taxon>
        <taxon>Pseudomonadati</taxon>
        <taxon>Verrucomicrobiota</taxon>
        <taxon>Opitutia</taxon>
        <taxon>Opitutales</taxon>
        <taxon>Opitutaceae</taxon>
        <taxon>Synoicihabitans</taxon>
    </lineage>
</organism>
<dbReference type="PANTHER" id="PTHR30024:SF43">
    <property type="entry name" value="BLL4572 PROTEIN"/>
    <property type="match status" value="1"/>
</dbReference>
<dbReference type="Gene3D" id="3.40.190.10">
    <property type="entry name" value="Periplasmic binding protein-like II"/>
    <property type="match status" value="2"/>
</dbReference>
<dbReference type="RefSeq" id="WP_330928924.1">
    <property type="nucleotide sequence ID" value="NZ_CP119075.1"/>
</dbReference>
<protein>
    <submittedName>
        <fullName evidence="6">CmpA/NrtA family ABC transporter substrate-binding protein</fullName>
    </submittedName>
</protein>
<evidence type="ECO:0000313" key="6">
    <source>
        <dbReference type="EMBL" id="WED66762.1"/>
    </source>
</evidence>
<evidence type="ECO:0000256" key="5">
    <source>
        <dbReference type="ARBA" id="ARBA00023136"/>
    </source>
</evidence>
<dbReference type="InterPro" id="IPR044527">
    <property type="entry name" value="NrtA/CpmA_ABC-bd_dom"/>
</dbReference>